<dbReference type="RefSeq" id="WP_051777830.1">
    <property type="nucleotide sequence ID" value="NZ_JBEOZY010000037.1"/>
</dbReference>
<evidence type="ECO:0000313" key="6">
    <source>
        <dbReference type="Proteomes" id="UP001496720"/>
    </source>
</evidence>
<sequence length="323" mass="35427">MTTLGPAAEAVFSLQHMGTRAEPAFREWRKQVTARLRSGQLDRGVVEALRRSPDLTWLLSQGEGAISGERAEVSGLSRSDIRTAMERYAEVSVSPYWEQMLAHLTTVRERLMERSSGNNESLLASLHPQISWNGQYLEMQNGENRHFDLTGRGLLLAPSVFLGARPAVLLRNVAGTSALPVLVFSVSSQNGVKETLWNTHARDMEALDALMGRTRAQLLRLTLAGGTTSELARHVGTSAAAVSQHTGVLRNAGLIRSERDRNTVTHRITDLGRAVLNGMGPALAVPTQTRRVPDAADTMVPRARQRFPRQRIAAPVHMAYQAS</sequence>
<evidence type="ECO:0000313" key="5">
    <source>
        <dbReference type="EMBL" id="MER6168256.1"/>
    </source>
</evidence>
<dbReference type="CDD" id="cd00090">
    <property type="entry name" value="HTH_ARSR"/>
    <property type="match status" value="1"/>
</dbReference>
<dbReference type="PANTHER" id="PTHR43132">
    <property type="entry name" value="ARSENICAL RESISTANCE OPERON REPRESSOR ARSR-RELATED"/>
    <property type="match status" value="1"/>
</dbReference>
<keyword evidence="2" id="KW-0238">DNA-binding</keyword>
<dbReference type="SUPFAM" id="SSF46785">
    <property type="entry name" value="Winged helix' DNA-binding domain"/>
    <property type="match status" value="1"/>
</dbReference>
<evidence type="ECO:0000256" key="3">
    <source>
        <dbReference type="ARBA" id="ARBA00023163"/>
    </source>
</evidence>
<dbReference type="InterPro" id="IPR051011">
    <property type="entry name" value="Metal_resp_trans_reg"/>
</dbReference>
<name>A0ABV1T2S1_9ACTN</name>
<protein>
    <submittedName>
        <fullName evidence="5">Winged helix-turn-helix domain-containing protein</fullName>
    </submittedName>
</protein>
<dbReference type="InterPro" id="IPR036388">
    <property type="entry name" value="WH-like_DNA-bd_sf"/>
</dbReference>
<proteinExistence type="predicted"/>
<organism evidence="5 6">
    <name type="scientific">Streptomyces violaceorubidus</name>
    <dbReference type="NCBI Taxonomy" id="284042"/>
    <lineage>
        <taxon>Bacteria</taxon>
        <taxon>Bacillati</taxon>
        <taxon>Actinomycetota</taxon>
        <taxon>Actinomycetes</taxon>
        <taxon>Kitasatosporales</taxon>
        <taxon>Streptomycetaceae</taxon>
        <taxon>Streptomyces</taxon>
    </lineage>
</organism>
<reference evidence="5 6" key="1">
    <citation type="submission" date="2024-06" db="EMBL/GenBank/DDBJ databases">
        <title>The Natural Products Discovery Center: Release of the First 8490 Sequenced Strains for Exploring Actinobacteria Biosynthetic Diversity.</title>
        <authorList>
            <person name="Kalkreuter E."/>
            <person name="Kautsar S.A."/>
            <person name="Yang D."/>
            <person name="Bader C.D."/>
            <person name="Teijaro C.N."/>
            <person name="Fluegel L."/>
            <person name="Davis C.M."/>
            <person name="Simpson J.R."/>
            <person name="Lauterbach L."/>
            <person name="Steele A.D."/>
            <person name="Gui C."/>
            <person name="Meng S."/>
            <person name="Li G."/>
            <person name="Viehrig K."/>
            <person name="Ye F."/>
            <person name="Su P."/>
            <person name="Kiefer A.F."/>
            <person name="Nichols A."/>
            <person name="Cepeda A.J."/>
            <person name="Yan W."/>
            <person name="Fan B."/>
            <person name="Jiang Y."/>
            <person name="Adhikari A."/>
            <person name="Zheng C.-J."/>
            <person name="Schuster L."/>
            <person name="Cowan T.M."/>
            <person name="Smanski M.J."/>
            <person name="Chevrette M.G."/>
            <person name="De Carvalho L.P.S."/>
            <person name="Shen B."/>
        </authorList>
    </citation>
    <scope>NUCLEOTIDE SEQUENCE [LARGE SCALE GENOMIC DNA]</scope>
    <source>
        <strain evidence="5 6">NPDC001615</strain>
    </source>
</reference>
<evidence type="ECO:0000256" key="2">
    <source>
        <dbReference type="ARBA" id="ARBA00023125"/>
    </source>
</evidence>
<dbReference type="InterPro" id="IPR036390">
    <property type="entry name" value="WH_DNA-bd_sf"/>
</dbReference>
<dbReference type="Proteomes" id="UP001496720">
    <property type="component" value="Unassembled WGS sequence"/>
</dbReference>
<gene>
    <name evidence="5" type="ORF">ABT188_27520</name>
</gene>
<feature type="domain" description="HTH arsR-type" evidence="4">
    <location>
        <begin position="205"/>
        <end position="277"/>
    </location>
</feature>
<dbReference type="SMART" id="SM00418">
    <property type="entry name" value="HTH_ARSR"/>
    <property type="match status" value="1"/>
</dbReference>
<dbReference type="Pfam" id="PF01022">
    <property type="entry name" value="HTH_5"/>
    <property type="match status" value="1"/>
</dbReference>
<dbReference type="EMBL" id="JBEOZY010000037">
    <property type="protein sequence ID" value="MER6168256.1"/>
    <property type="molecule type" value="Genomic_DNA"/>
</dbReference>
<keyword evidence="6" id="KW-1185">Reference proteome</keyword>
<comment type="caution">
    <text evidence="5">The sequence shown here is derived from an EMBL/GenBank/DDBJ whole genome shotgun (WGS) entry which is preliminary data.</text>
</comment>
<accession>A0ABV1T2S1</accession>
<dbReference type="Gene3D" id="1.10.10.10">
    <property type="entry name" value="Winged helix-like DNA-binding domain superfamily/Winged helix DNA-binding domain"/>
    <property type="match status" value="1"/>
</dbReference>
<dbReference type="PANTHER" id="PTHR43132:SF8">
    <property type="entry name" value="HTH-TYPE TRANSCRIPTIONAL REGULATOR KMTR"/>
    <property type="match status" value="1"/>
</dbReference>
<keyword evidence="3" id="KW-0804">Transcription</keyword>
<evidence type="ECO:0000259" key="4">
    <source>
        <dbReference type="SMART" id="SM00418"/>
    </source>
</evidence>
<dbReference type="InterPro" id="IPR001845">
    <property type="entry name" value="HTH_ArsR_DNA-bd_dom"/>
</dbReference>
<evidence type="ECO:0000256" key="1">
    <source>
        <dbReference type="ARBA" id="ARBA00023015"/>
    </source>
</evidence>
<keyword evidence="1" id="KW-0805">Transcription regulation</keyword>
<dbReference type="InterPro" id="IPR011991">
    <property type="entry name" value="ArsR-like_HTH"/>
</dbReference>